<dbReference type="EMBL" id="WIUZ02000008">
    <property type="protein sequence ID" value="KAF9784512.1"/>
    <property type="molecule type" value="Genomic_DNA"/>
</dbReference>
<comment type="caution">
    <text evidence="2">The sequence shown here is derived from an EMBL/GenBank/DDBJ whole genome shotgun (WGS) entry which is preliminary data.</text>
</comment>
<evidence type="ECO:0000313" key="2">
    <source>
        <dbReference type="EMBL" id="KAF9784512.1"/>
    </source>
</evidence>
<dbReference type="AlphaFoldDB" id="A0A9P6HCU5"/>
<feature type="region of interest" description="Disordered" evidence="1">
    <location>
        <begin position="1"/>
        <end position="27"/>
    </location>
</feature>
<protein>
    <submittedName>
        <fullName evidence="2">Uncharacterized protein</fullName>
    </submittedName>
</protein>
<sequence>MFRKRPLSNSGASGSNNDSNGSKNQRVVDNTKMMLDIAKESADWFPPLKAALGGVTALIKHYEQFQNVKEKIQELLPQLDRFKKHIRTTKVDGDPEETNRREDLAGAFKQIEEEAHKLSEKKPLARLADKAQDSGVVARLFEQLREAIVSYQLSQQQAIYNQITHLTSSFNTLLKLQEVTHQSTLAMALIHNKKTETPRSKGQAGIRCGAAE</sequence>
<accession>A0A9P6HCU5</accession>
<reference evidence="2" key="2">
    <citation type="submission" date="2020-11" db="EMBL/GenBank/DDBJ databases">
        <authorList>
            <consortium name="DOE Joint Genome Institute"/>
            <person name="Kuo A."/>
            <person name="Miyauchi S."/>
            <person name="Kiss E."/>
            <person name="Drula E."/>
            <person name="Kohler A."/>
            <person name="Sanchez-Garcia M."/>
            <person name="Andreopoulos B."/>
            <person name="Barry K.W."/>
            <person name="Bonito G."/>
            <person name="Buee M."/>
            <person name="Carver A."/>
            <person name="Chen C."/>
            <person name="Cichocki N."/>
            <person name="Clum A."/>
            <person name="Culley D."/>
            <person name="Crous P.W."/>
            <person name="Fauchery L."/>
            <person name="Girlanda M."/>
            <person name="Hayes R."/>
            <person name="Keri Z."/>
            <person name="Labutti K."/>
            <person name="Lipzen A."/>
            <person name="Lombard V."/>
            <person name="Magnuson J."/>
            <person name="Maillard F."/>
            <person name="Morin E."/>
            <person name="Murat C."/>
            <person name="Nolan M."/>
            <person name="Ohm R."/>
            <person name="Pangilinan J."/>
            <person name="Pereira M."/>
            <person name="Perotto S."/>
            <person name="Peter M."/>
            <person name="Riley R."/>
            <person name="Sitrit Y."/>
            <person name="Stielow B."/>
            <person name="Szollosi G."/>
            <person name="Zifcakova L."/>
            <person name="Stursova M."/>
            <person name="Spatafora J.W."/>
            <person name="Tedersoo L."/>
            <person name="Vaario L.-M."/>
            <person name="Yamada A."/>
            <person name="Yan M."/>
            <person name="Wang P."/>
            <person name="Xu J."/>
            <person name="Bruns T."/>
            <person name="Baldrian P."/>
            <person name="Vilgalys R."/>
            <person name="Henrissat B."/>
            <person name="Grigoriev I.V."/>
            <person name="Hibbett D."/>
            <person name="Nagy L.G."/>
            <person name="Martin F.M."/>
        </authorList>
    </citation>
    <scope>NUCLEOTIDE SEQUENCE</scope>
    <source>
        <strain evidence="2">UH-Tt-Lm1</strain>
    </source>
</reference>
<name>A0A9P6HCU5_9AGAM</name>
<evidence type="ECO:0000313" key="3">
    <source>
        <dbReference type="Proteomes" id="UP000736335"/>
    </source>
</evidence>
<dbReference type="OrthoDB" id="3252516at2759"/>
<evidence type="ECO:0000256" key="1">
    <source>
        <dbReference type="SAM" id="MobiDB-lite"/>
    </source>
</evidence>
<gene>
    <name evidence="2" type="ORF">BJ322DRAFT_850660</name>
</gene>
<proteinExistence type="predicted"/>
<reference evidence="2" key="1">
    <citation type="journal article" date="2020" name="Nat. Commun.">
        <title>Large-scale genome sequencing of mycorrhizal fungi provides insights into the early evolution of symbiotic traits.</title>
        <authorList>
            <person name="Miyauchi S."/>
            <person name="Kiss E."/>
            <person name="Kuo A."/>
            <person name="Drula E."/>
            <person name="Kohler A."/>
            <person name="Sanchez-Garcia M."/>
            <person name="Morin E."/>
            <person name="Andreopoulos B."/>
            <person name="Barry K.W."/>
            <person name="Bonito G."/>
            <person name="Buee M."/>
            <person name="Carver A."/>
            <person name="Chen C."/>
            <person name="Cichocki N."/>
            <person name="Clum A."/>
            <person name="Culley D."/>
            <person name="Crous P.W."/>
            <person name="Fauchery L."/>
            <person name="Girlanda M."/>
            <person name="Hayes R.D."/>
            <person name="Keri Z."/>
            <person name="LaButti K."/>
            <person name="Lipzen A."/>
            <person name="Lombard V."/>
            <person name="Magnuson J."/>
            <person name="Maillard F."/>
            <person name="Murat C."/>
            <person name="Nolan M."/>
            <person name="Ohm R.A."/>
            <person name="Pangilinan J."/>
            <person name="Pereira M.F."/>
            <person name="Perotto S."/>
            <person name="Peter M."/>
            <person name="Pfister S."/>
            <person name="Riley R."/>
            <person name="Sitrit Y."/>
            <person name="Stielow J.B."/>
            <person name="Szollosi G."/>
            <person name="Zifcakova L."/>
            <person name="Stursova M."/>
            <person name="Spatafora J.W."/>
            <person name="Tedersoo L."/>
            <person name="Vaario L.M."/>
            <person name="Yamada A."/>
            <person name="Yan M."/>
            <person name="Wang P."/>
            <person name="Xu J."/>
            <person name="Bruns T."/>
            <person name="Baldrian P."/>
            <person name="Vilgalys R."/>
            <person name="Dunand C."/>
            <person name="Henrissat B."/>
            <person name="Grigoriev I.V."/>
            <person name="Hibbett D."/>
            <person name="Nagy L.G."/>
            <person name="Martin F.M."/>
        </authorList>
    </citation>
    <scope>NUCLEOTIDE SEQUENCE</scope>
    <source>
        <strain evidence="2">UH-Tt-Lm1</strain>
    </source>
</reference>
<keyword evidence="3" id="KW-1185">Reference proteome</keyword>
<dbReference type="Proteomes" id="UP000736335">
    <property type="component" value="Unassembled WGS sequence"/>
</dbReference>
<feature type="compositionally biased region" description="Low complexity" evidence="1">
    <location>
        <begin position="8"/>
        <end position="24"/>
    </location>
</feature>
<organism evidence="2 3">
    <name type="scientific">Thelephora terrestris</name>
    <dbReference type="NCBI Taxonomy" id="56493"/>
    <lineage>
        <taxon>Eukaryota</taxon>
        <taxon>Fungi</taxon>
        <taxon>Dikarya</taxon>
        <taxon>Basidiomycota</taxon>
        <taxon>Agaricomycotina</taxon>
        <taxon>Agaricomycetes</taxon>
        <taxon>Thelephorales</taxon>
        <taxon>Thelephoraceae</taxon>
        <taxon>Thelephora</taxon>
    </lineage>
</organism>